<dbReference type="EMBL" id="QYAC01000001">
    <property type="protein sequence ID" value="MBL3677749.1"/>
    <property type="molecule type" value="Genomic_DNA"/>
</dbReference>
<keyword evidence="1" id="KW-0472">Membrane</keyword>
<evidence type="ECO:0000313" key="2">
    <source>
        <dbReference type="EMBL" id="MBL3677749.1"/>
    </source>
</evidence>
<keyword evidence="1" id="KW-0812">Transmembrane</keyword>
<comment type="caution">
    <text evidence="2">The sequence shown here is derived from an EMBL/GenBank/DDBJ whole genome shotgun (WGS) entry which is preliminary data.</text>
</comment>
<evidence type="ECO:0000313" key="3">
    <source>
        <dbReference type="Proteomes" id="UP001645859"/>
    </source>
</evidence>
<name>A0ABS1SB29_9MICO</name>
<evidence type="ECO:0000256" key="1">
    <source>
        <dbReference type="SAM" id="Phobius"/>
    </source>
</evidence>
<feature type="transmembrane region" description="Helical" evidence="1">
    <location>
        <begin position="67"/>
        <end position="88"/>
    </location>
</feature>
<keyword evidence="1" id="KW-1133">Transmembrane helix</keyword>
<evidence type="ECO:0008006" key="4">
    <source>
        <dbReference type="Google" id="ProtNLM"/>
    </source>
</evidence>
<accession>A0ABS1SB29</accession>
<gene>
    <name evidence="2" type="ORF">D3230_00290</name>
</gene>
<keyword evidence="3" id="KW-1185">Reference proteome</keyword>
<proteinExistence type="predicted"/>
<sequence length="336" mass="35273">MAPSGAGRAAPGANTAADRTTHGALDARLDAQLQDLAGTPPQLSPRAARVLVRAAATPARTQRRKRWAVSAGVVLAAGALILPTAAIAERLFAAQTGEFAEPGQSEVSAGEEWIDPNTSDFASFVASVAPTELPAPDGFDWDEAARLIAARYASTEPTRLADGLLGGDYERELWLAWIVEWIEADRDDDAPRRSAALDALRAAPAWPHIAAADGGGIRYVMWAFVARVQDPAAEDRAAAAQALLQFELSSCEAEASAGRGCEVWDRVDRQALIDGVFAEYTATLGPEPVMIDDAYWAQYDVDLRAIAARAGVADPEAAVGTRRSAAAQAGSGEGVA</sequence>
<protein>
    <recommendedName>
        <fullName evidence="4">DUF5667 domain-containing protein</fullName>
    </recommendedName>
</protein>
<organism evidence="2 3">
    <name type="scientific">Leucobacter chromiireducens subsp. solipictus</name>
    <dbReference type="NCBI Taxonomy" id="398235"/>
    <lineage>
        <taxon>Bacteria</taxon>
        <taxon>Bacillati</taxon>
        <taxon>Actinomycetota</taxon>
        <taxon>Actinomycetes</taxon>
        <taxon>Micrococcales</taxon>
        <taxon>Microbacteriaceae</taxon>
        <taxon>Leucobacter</taxon>
    </lineage>
</organism>
<dbReference type="Proteomes" id="UP001645859">
    <property type="component" value="Unassembled WGS sequence"/>
</dbReference>
<reference evidence="2 3" key="1">
    <citation type="submission" date="2018-09" db="EMBL/GenBank/DDBJ databases">
        <title>Comparative genomics of Leucobacter spp.</title>
        <authorList>
            <person name="Reis A.C."/>
            <person name="Kolvenbach B.A."/>
            <person name="Corvini P.F.X."/>
            <person name="Nunes O.C."/>
        </authorList>
    </citation>
    <scope>NUCLEOTIDE SEQUENCE [LARGE SCALE GENOMIC DNA]</scope>
    <source>
        <strain evidence="2 3">TAN 31504</strain>
    </source>
</reference>